<dbReference type="EMBL" id="AENN01000017">
    <property type="protein sequence ID" value="EFR30581.1"/>
    <property type="molecule type" value="Genomic_DNA"/>
</dbReference>
<evidence type="ECO:0000313" key="8">
    <source>
        <dbReference type="EMBL" id="EFR30581.1"/>
    </source>
</evidence>
<evidence type="ECO:0000256" key="4">
    <source>
        <dbReference type="PIRSR" id="PIRSR000105-1"/>
    </source>
</evidence>
<feature type="domain" description="3-hydroxyacyl-CoA dehydrogenase C-terminal" evidence="6">
    <location>
        <begin position="186"/>
        <end position="282"/>
    </location>
</feature>
<evidence type="ECO:0000259" key="6">
    <source>
        <dbReference type="Pfam" id="PF00725"/>
    </source>
</evidence>
<comment type="caution">
    <text evidence="8">The sequence shown here is derived from an EMBL/GenBank/DDBJ whole genome shotgun (WGS) entry which is preliminary data.</text>
</comment>
<keyword evidence="3 8" id="KW-0560">Oxidoreductase</keyword>
<dbReference type="PIRSF" id="PIRSF000105">
    <property type="entry name" value="HCDH"/>
    <property type="match status" value="1"/>
</dbReference>
<comment type="pathway">
    <text evidence="1">Lipid metabolism; butanoate metabolism.</text>
</comment>
<feature type="site" description="Important for catalytic activity" evidence="4">
    <location>
        <position position="140"/>
    </location>
</feature>
<reference evidence="8 9" key="1">
    <citation type="submission" date="2010-10" db="EMBL/GenBank/DDBJ databases">
        <authorList>
            <person name="Durkin A.S."/>
            <person name="Madupu R."/>
            <person name="Torralba M."/>
            <person name="Gillis M."/>
            <person name="Methe B."/>
            <person name="Sutton G."/>
            <person name="Nelson K.E."/>
        </authorList>
    </citation>
    <scope>NUCLEOTIDE SEQUENCE [LARGE SCALE GENOMIC DNA]</scope>
    <source>
        <strain evidence="8 9">ACS-139-V-Col8</strain>
    </source>
</reference>
<organism evidence="8 9">
    <name type="scientific">Eremococcus coleocola ACS-139-V-Col8</name>
    <dbReference type="NCBI Taxonomy" id="908337"/>
    <lineage>
        <taxon>Bacteria</taxon>
        <taxon>Bacillati</taxon>
        <taxon>Bacillota</taxon>
        <taxon>Bacilli</taxon>
        <taxon>Lactobacillales</taxon>
        <taxon>Aerococcaceae</taxon>
        <taxon>Eremococcus</taxon>
    </lineage>
</organism>
<feature type="binding site" evidence="5">
    <location>
        <position position="119"/>
    </location>
    <ligand>
        <name>NAD(+)</name>
        <dbReference type="ChEBI" id="CHEBI:57540"/>
    </ligand>
</feature>
<keyword evidence="9" id="KW-1185">Reference proteome</keyword>
<feature type="binding site" evidence="5">
    <location>
        <position position="143"/>
    </location>
    <ligand>
        <name>NAD(+)</name>
        <dbReference type="ChEBI" id="CHEBI:57540"/>
    </ligand>
</feature>
<gene>
    <name evidence="8" type="primary">hbd</name>
    <name evidence="8" type="ORF">HMPREF9257_0612</name>
</gene>
<name>E4KQQ3_9LACT</name>
<dbReference type="GO" id="GO:0019605">
    <property type="term" value="P:butyrate metabolic process"/>
    <property type="evidence" value="ECO:0007669"/>
    <property type="project" value="UniProtKB-UniPathway"/>
</dbReference>
<dbReference type="Gene3D" id="3.40.50.720">
    <property type="entry name" value="NAD(P)-binding Rossmann-like Domain"/>
    <property type="match status" value="1"/>
</dbReference>
<dbReference type="eggNOG" id="COG1250">
    <property type="taxonomic scope" value="Bacteria"/>
</dbReference>
<dbReference type="SUPFAM" id="SSF48179">
    <property type="entry name" value="6-phosphogluconate dehydrogenase C-terminal domain-like"/>
    <property type="match status" value="1"/>
</dbReference>
<dbReference type="RefSeq" id="WP_006418741.1">
    <property type="nucleotide sequence ID" value="NZ_AENN01000017.1"/>
</dbReference>
<dbReference type="OrthoDB" id="9771883at2"/>
<accession>E4KQQ3</accession>
<feature type="binding site" evidence="5">
    <location>
        <position position="92"/>
    </location>
    <ligand>
        <name>NAD(+)</name>
        <dbReference type="ChEBI" id="CHEBI:57540"/>
    </ligand>
</feature>
<keyword evidence="5" id="KW-0520">NAD</keyword>
<dbReference type="AlphaFoldDB" id="E4KQQ3"/>
<evidence type="ECO:0000256" key="3">
    <source>
        <dbReference type="ARBA" id="ARBA00023002"/>
    </source>
</evidence>
<dbReference type="NCBIfam" id="NF005875">
    <property type="entry name" value="PRK07819.1"/>
    <property type="match status" value="1"/>
</dbReference>
<feature type="binding site" evidence="5">
    <location>
        <position position="33"/>
    </location>
    <ligand>
        <name>NAD(+)</name>
        <dbReference type="ChEBI" id="CHEBI:57540"/>
    </ligand>
</feature>
<dbReference type="STRING" id="908337.HMPREF9257_0612"/>
<sequence>MEIKNTLVIGSGLMGSGIAQVLAEAGYQVYLKDIKQEFLDKAVEKIRKNLDRKVSKGKMEAPEVDKVMSRLQTTLTYDEAKDCQLVIEAATENHDIKLKIFKELDEATPDETILATNTSSLSLTDIASVTKHPDQVVGMHFFNPVPVMKLVEVVRGLQTSDETVAVAQQVIDQMNKTMIVAKDAPGFAVNRILVPMLNEAIFTYGEGLASREDIDTGMQLGANHPMGPLKLCDLIGLDTLLAVMNVLYDGFKDPKYRPAPLLVKMVEAGYYGMKSGKGFYDYD</sequence>
<dbReference type="GO" id="GO:0006635">
    <property type="term" value="P:fatty acid beta-oxidation"/>
    <property type="evidence" value="ECO:0007669"/>
    <property type="project" value="TreeGrafter"/>
</dbReference>
<feature type="binding site" evidence="5">
    <location>
        <position position="97"/>
    </location>
    <ligand>
        <name>NAD(+)</name>
        <dbReference type="ChEBI" id="CHEBI:57540"/>
    </ligand>
</feature>
<dbReference type="NCBIfam" id="NF004474">
    <property type="entry name" value="PRK05808.1"/>
    <property type="match status" value="1"/>
</dbReference>
<dbReference type="InterPro" id="IPR013328">
    <property type="entry name" value="6PGD_dom2"/>
</dbReference>
<feature type="domain" description="3-hydroxyacyl-CoA dehydrogenase NAD binding" evidence="7">
    <location>
        <begin position="8"/>
        <end position="183"/>
    </location>
</feature>
<evidence type="ECO:0000256" key="2">
    <source>
        <dbReference type="ARBA" id="ARBA00009463"/>
    </source>
</evidence>
<dbReference type="SUPFAM" id="SSF51735">
    <property type="entry name" value="NAD(P)-binding Rossmann-fold domains"/>
    <property type="match status" value="1"/>
</dbReference>
<proteinExistence type="inferred from homology"/>
<dbReference type="UniPathway" id="UPA00863"/>
<dbReference type="Gene3D" id="1.10.1040.10">
    <property type="entry name" value="N-(1-d-carboxylethyl)-l-norvaline Dehydrogenase, domain 2"/>
    <property type="match status" value="1"/>
</dbReference>
<dbReference type="InterPro" id="IPR006108">
    <property type="entry name" value="3HC_DH_C"/>
</dbReference>
<protein>
    <submittedName>
        <fullName evidence="8">3-hydroxyacyl-CoA dehydrogenase, NAD binding domain protein</fullName>
        <ecNumber evidence="8">1.1.1.157</ecNumber>
    </submittedName>
</protein>
<dbReference type="EC" id="1.1.1.157" evidence="8"/>
<dbReference type="InterPro" id="IPR006180">
    <property type="entry name" value="3-OHacyl-CoA_DH_CS"/>
</dbReference>
<feature type="binding site" evidence="5">
    <location>
        <position position="274"/>
    </location>
    <ligand>
        <name>NAD(+)</name>
        <dbReference type="ChEBI" id="CHEBI:57540"/>
    </ligand>
</feature>
<dbReference type="InterPro" id="IPR006176">
    <property type="entry name" value="3-OHacyl-CoA_DH_NAD-bd"/>
</dbReference>
<dbReference type="PANTHER" id="PTHR48075">
    <property type="entry name" value="3-HYDROXYACYL-COA DEHYDROGENASE FAMILY PROTEIN"/>
    <property type="match status" value="1"/>
</dbReference>
<dbReference type="Pfam" id="PF02737">
    <property type="entry name" value="3HCDH_N"/>
    <property type="match status" value="1"/>
</dbReference>
<dbReference type="PANTHER" id="PTHR48075:SF5">
    <property type="entry name" value="3-HYDROXYBUTYRYL-COA DEHYDROGENASE"/>
    <property type="match status" value="1"/>
</dbReference>
<dbReference type="InterPro" id="IPR008927">
    <property type="entry name" value="6-PGluconate_DH-like_C_sf"/>
</dbReference>
<dbReference type="Pfam" id="PF00725">
    <property type="entry name" value="3HCDH"/>
    <property type="match status" value="1"/>
</dbReference>
<feature type="binding site" evidence="5">
    <location>
        <begin position="10"/>
        <end position="15"/>
    </location>
    <ligand>
        <name>NAD(+)</name>
        <dbReference type="ChEBI" id="CHEBI:57540"/>
    </ligand>
</feature>
<dbReference type="GO" id="GO:0070403">
    <property type="term" value="F:NAD+ binding"/>
    <property type="evidence" value="ECO:0007669"/>
    <property type="project" value="InterPro"/>
</dbReference>
<evidence type="ECO:0000313" key="9">
    <source>
        <dbReference type="Proteomes" id="UP000005990"/>
    </source>
</evidence>
<evidence type="ECO:0000256" key="5">
    <source>
        <dbReference type="PIRSR" id="PIRSR000105-2"/>
    </source>
</evidence>
<dbReference type="Proteomes" id="UP000005990">
    <property type="component" value="Unassembled WGS sequence"/>
</dbReference>
<dbReference type="GO" id="GO:0008691">
    <property type="term" value="F:3-hydroxybutyryl-CoA dehydrogenase activity"/>
    <property type="evidence" value="ECO:0007669"/>
    <property type="project" value="UniProtKB-EC"/>
</dbReference>
<evidence type="ECO:0000259" key="7">
    <source>
        <dbReference type="Pfam" id="PF02737"/>
    </source>
</evidence>
<dbReference type="PROSITE" id="PS00067">
    <property type="entry name" value="3HCDH"/>
    <property type="match status" value="1"/>
</dbReference>
<comment type="similarity">
    <text evidence="2">Belongs to the 3-hydroxyacyl-CoA dehydrogenase family.</text>
</comment>
<dbReference type="InterPro" id="IPR022694">
    <property type="entry name" value="3-OHacyl-CoA_DH"/>
</dbReference>
<dbReference type="InterPro" id="IPR036291">
    <property type="entry name" value="NAD(P)-bd_dom_sf"/>
</dbReference>
<evidence type="ECO:0000256" key="1">
    <source>
        <dbReference type="ARBA" id="ARBA00005086"/>
    </source>
</evidence>
<dbReference type="FunFam" id="3.40.50.720:FF:000009">
    <property type="entry name" value="Fatty oxidation complex, alpha subunit"/>
    <property type="match status" value="1"/>
</dbReference>